<dbReference type="AlphaFoldDB" id="A0A7R9IJ87"/>
<evidence type="ECO:0000313" key="2">
    <source>
        <dbReference type="EMBL" id="CAD7459417.1"/>
    </source>
</evidence>
<reference evidence="2" key="1">
    <citation type="submission" date="2020-11" db="EMBL/GenBank/DDBJ databases">
        <authorList>
            <person name="Tran Van P."/>
        </authorList>
    </citation>
    <scope>NUCLEOTIDE SEQUENCE</scope>
</reference>
<protein>
    <submittedName>
        <fullName evidence="2">Uncharacterized protein</fullName>
    </submittedName>
</protein>
<evidence type="ECO:0000256" key="1">
    <source>
        <dbReference type="SAM" id="MobiDB-lite"/>
    </source>
</evidence>
<dbReference type="EMBL" id="OE002859">
    <property type="protein sequence ID" value="CAD7459417.1"/>
    <property type="molecule type" value="Genomic_DNA"/>
</dbReference>
<sequence length="156" mass="17105">MTWYQPWLEPGTPSPGYRDSGRERNSSHDHKKNNTPEIMKRKTEQRKEKEKCVDAGAKLATVKEPCLGNRGTLPHSLPPLPTIGGSVEEVSPHLRGGRVEIHLGKATPVHSTEIRTSISPSSAVWLNTTGALANYATEAGPTFTRAIYRGVKTNHS</sequence>
<feature type="compositionally biased region" description="Basic and acidic residues" evidence="1">
    <location>
        <begin position="19"/>
        <end position="49"/>
    </location>
</feature>
<gene>
    <name evidence="2" type="ORF">TTEB3V08_LOCUS7372</name>
</gene>
<organism evidence="2">
    <name type="scientific">Timema tahoe</name>
    <dbReference type="NCBI Taxonomy" id="61484"/>
    <lineage>
        <taxon>Eukaryota</taxon>
        <taxon>Metazoa</taxon>
        <taxon>Ecdysozoa</taxon>
        <taxon>Arthropoda</taxon>
        <taxon>Hexapoda</taxon>
        <taxon>Insecta</taxon>
        <taxon>Pterygota</taxon>
        <taxon>Neoptera</taxon>
        <taxon>Polyneoptera</taxon>
        <taxon>Phasmatodea</taxon>
        <taxon>Timematodea</taxon>
        <taxon>Timematoidea</taxon>
        <taxon>Timematidae</taxon>
        <taxon>Timema</taxon>
    </lineage>
</organism>
<feature type="region of interest" description="Disordered" evidence="1">
    <location>
        <begin position="67"/>
        <end position="86"/>
    </location>
</feature>
<name>A0A7R9IJ87_9NEOP</name>
<accession>A0A7R9IJ87</accession>
<proteinExistence type="predicted"/>
<feature type="region of interest" description="Disordered" evidence="1">
    <location>
        <begin position="1"/>
        <end position="49"/>
    </location>
</feature>